<gene>
    <name evidence="2" type="ORF">CRG98_001180</name>
</gene>
<protein>
    <recommendedName>
        <fullName evidence="1">RPW8 domain-containing protein</fullName>
    </recommendedName>
</protein>
<sequence length="152" mass="17731">MPSTRLIWEASRPRIAISLKLETSELPLLYNQLRKWVEVDIHGGSTYWRGRLRSSSWGAVGAMTEALKTTALFSSLLRSLKYKLTPIQPMIQQIDEYNNLLDRPAEETEEIIKLMRRGKILVEKCSEISRLRYWKKNRLTKKLNKLDRTAAL</sequence>
<evidence type="ECO:0000313" key="3">
    <source>
        <dbReference type="Proteomes" id="UP000233551"/>
    </source>
</evidence>
<comment type="caution">
    <text evidence="2">The sequence shown here is derived from an EMBL/GenBank/DDBJ whole genome shotgun (WGS) entry which is preliminary data.</text>
</comment>
<name>A0A2I0LCM6_PUNGR</name>
<proteinExistence type="predicted"/>
<dbReference type="PROSITE" id="PS51153">
    <property type="entry name" value="RPW8"/>
    <property type="match status" value="1"/>
</dbReference>
<dbReference type="Pfam" id="PF05659">
    <property type="entry name" value="RPW8"/>
    <property type="match status" value="1"/>
</dbReference>
<feature type="domain" description="RPW8" evidence="1">
    <location>
        <begin position="42"/>
        <end position="152"/>
    </location>
</feature>
<dbReference type="EMBL" id="PGOL01000049">
    <property type="protein sequence ID" value="PKI78434.1"/>
    <property type="molecule type" value="Genomic_DNA"/>
</dbReference>
<dbReference type="Proteomes" id="UP000233551">
    <property type="component" value="Unassembled WGS sequence"/>
</dbReference>
<organism evidence="2 3">
    <name type="scientific">Punica granatum</name>
    <name type="common">Pomegranate</name>
    <dbReference type="NCBI Taxonomy" id="22663"/>
    <lineage>
        <taxon>Eukaryota</taxon>
        <taxon>Viridiplantae</taxon>
        <taxon>Streptophyta</taxon>
        <taxon>Embryophyta</taxon>
        <taxon>Tracheophyta</taxon>
        <taxon>Spermatophyta</taxon>
        <taxon>Magnoliopsida</taxon>
        <taxon>eudicotyledons</taxon>
        <taxon>Gunneridae</taxon>
        <taxon>Pentapetalae</taxon>
        <taxon>rosids</taxon>
        <taxon>malvids</taxon>
        <taxon>Myrtales</taxon>
        <taxon>Lythraceae</taxon>
        <taxon>Punica</taxon>
    </lineage>
</organism>
<evidence type="ECO:0000259" key="1">
    <source>
        <dbReference type="PROSITE" id="PS51153"/>
    </source>
</evidence>
<accession>A0A2I0LCM6</accession>
<keyword evidence="3" id="KW-1185">Reference proteome</keyword>
<reference evidence="2 3" key="1">
    <citation type="submission" date="2017-11" db="EMBL/GenBank/DDBJ databases">
        <title>De-novo sequencing of pomegranate (Punica granatum L.) genome.</title>
        <authorList>
            <person name="Akparov Z."/>
            <person name="Amiraslanov A."/>
            <person name="Hajiyeva S."/>
            <person name="Abbasov M."/>
            <person name="Kaur K."/>
            <person name="Hamwieh A."/>
            <person name="Solovyev V."/>
            <person name="Salamov A."/>
            <person name="Braich B."/>
            <person name="Kosarev P."/>
            <person name="Mahmoud A."/>
            <person name="Hajiyev E."/>
            <person name="Babayeva S."/>
            <person name="Izzatullayeva V."/>
            <person name="Mammadov A."/>
            <person name="Mammadov A."/>
            <person name="Sharifova S."/>
            <person name="Ojaghi J."/>
            <person name="Eynullazada K."/>
            <person name="Bayramov B."/>
            <person name="Abdulazimova A."/>
            <person name="Shahmuradov I."/>
        </authorList>
    </citation>
    <scope>NUCLEOTIDE SEQUENCE [LARGE SCALE GENOMIC DNA]</scope>
    <source>
        <strain evidence="3">cv. AG2017</strain>
        <tissue evidence="2">Leaf</tissue>
    </source>
</reference>
<dbReference type="InterPro" id="IPR008808">
    <property type="entry name" value="Powdery_mildew-R_dom"/>
</dbReference>
<dbReference type="AlphaFoldDB" id="A0A2I0LCM6"/>
<evidence type="ECO:0000313" key="2">
    <source>
        <dbReference type="EMBL" id="PKI78434.1"/>
    </source>
</evidence>